<protein>
    <recommendedName>
        <fullName evidence="2 4">Flagellin</fullName>
    </recommendedName>
</protein>
<comment type="subcellular location">
    <subcellularLocation>
        <location evidence="4">Secreted</location>
    </subcellularLocation>
    <subcellularLocation>
        <location evidence="4">Bacterial flagellum</location>
    </subcellularLocation>
</comment>
<evidence type="ECO:0000256" key="2">
    <source>
        <dbReference type="ARBA" id="ARBA00020110"/>
    </source>
</evidence>
<keyword evidence="8" id="KW-1185">Reference proteome</keyword>
<evidence type="ECO:0000256" key="4">
    <source>
        <dbReference type="RuleBase" id="RU362073"/>
    </source>
</evidence>
<dbReference type="Gene3D" id="3.30.70.2120">
    <property type="match status" value="1"/>
</dbReference>
<dbReference type="Pfam" id="PF00669">
    <property type="entry name" value="Flagellin_N"/>
    <property type="match status" value="1"/>
</dbReference>
<dbReference type="Pfam" id="PF00700">
    <property type="entry name" value="Flagellin_C"/>
    <property type="match status" value="1"/>
</dbReference>
<dbReference type="RefSeq" id="WP_249298025.1">
    <property type="nucleotide sequence ID" value="NZ_JACRSX010000011.1"/>
</dbReference>
<keyword evidence="3 4" id="KW-0975">Bacterial flagellum</keyword>
<feature type="domain" description="Flagellin C-terminal" evidence="6">
    <location>
        <begin position="358"/>
        <end position="441"/>
    </location>
</feature>
<evidence type="ECO:0000259" key="5">
    <source>
        <dbReference type="Pfam" id="PF00669"/>
    </source>
</evidence>
<dbReference type="PRINTS" id="PR00207">
    <property type="entry name" value="FLAGELLIN"/>
</dbReference>
<proteinExistence type="inferred from homology"/>
<feature type="domain" description="Flagellin N-terminal" evidence="5">
    <location>
        <begin position="3"/>
        <end position="140"/>
    </location>
</feature>
<evidence type="ECO:0000256" key="3">
    <source>
        <dbReference type="ARBA" id="ARBA00023143"/>
    </source>
</evidence>
<dbReference type="SUPFAM" id="SSF64518">
    <property type="entry name" value="Phase 1 flagellin"/>
    <property type="match status" value="1"/>
</dbReference>
<comment type="caution">
    <text evidence="7">The sequence shown here is derived from an EMBL/GenBank/DDBJ whole genome shotgun (WGS) entry which is preliminary data.</text>
</comment>
<evidence type="ECO:0000313" key="7">
    <source>
        <dbReference type="EMBL" id="MBC8562735.1"/>
    </source>
</evidence>
<evidence type="ECO:0000313" key="8">
    <source>
        <dbReference type="Proteomes" id="UP000606193"/>
    </source>
</evidence>
<dbReference type="Gene3D" id="1.20.1330.10">
    <property type="entry name" value="f41 fragment of flagellin, N-terminal domain"/>
    <property type="match status" value="1"/>
</dbReference>
<dbReference type="InterPro" id="IPR046358">
    <property type="entry name" value="Flagellin_C"/>
</dbReference>
<sequence>MRINHNISAQMANVNLKRTDSRLSSSLERLSSGYKINKAADDSAGMAITNKMRAQIRALDQASRNSQDGQSIIETAEGAMGEIETILQRVRELAVQTANDTYALEDREAVQKEVDELLDEVDRIATTTEFNGTALLDGSAARTFGSSNIDIKPVYTSMSVEKGDYKLTVDQVAEPAELTVPLPSVPGSIELNKTLIEFPATMNDDAVAEKLQAACDAMNIDMERNGGSVTFKTRATGSLEKITYSDGTGEKVANGKEAKITFQDGFSSTATYSSDGNLVTIRDNEGFEMQIETNAVGDADLRIFDAGYMTVQIGANESQTLNMNFPEVSCLNLGLRSSDGNDKINLCTQYSSENALNSMDRAIKKVSGARSTLGSYQNRLETTTSSLDLSSQNITEAMSRISDTDMADEMTKYTQYEVLSQAATSMLAQANNRPQQIMSLLQ</sequence>
<keyword evidence="7" id="KW-0282">Flagellum</keyword>
<keyword evidence="7" id="KW-0966">Cell projection</keyword>
<keyword evidence="4" id="KW-0964">Secreted</keyword>
<comment type="function">
    <text evidence="4">Flagellin is the subunit protein which polymerizes to form the filaments of bacterial flagella.</text>
</comment>
<dbReference type="Gene3D" id="6.10.10.10">
    <property type="entry name" value="Flagellar export chaperone, C-terminal domain"/>
    <property type="match status" value="1"/>
</dbReference>
<dbReference type="InterPro" id="IPR001492">
    <property type="entry name" value="Flagellin"/>
</dbReference>
<gene>
    <name evidence="7" type="ORF">H8704_08880</name>
</gene>
<organism evidence="7 8">
    <name type="scientific">Jutongia huaianensis</name>
    <dbReference type="NCBI Taxonomy" id="2763668"/>
    <lineage>
        <taxon>Bacteria</taxon>
        <taxon>Bacillati</taxon>
        <taxon>Bacillota</taxon>
        <taxon>Clostridia</taxon>
        <taxon>Lachnospirales</taxon>
        <taxon>Lachnospiraceae</taxon>
        <taxon>Jutongia</taxon>
    </lineage>
</organism>
<dbReference type="Proteomes" id="UP000606193">
    <property type="component" value="Unassembled WGS sequence"/>
</dbReference>
<keyword evidence="7" id="KW-0969">Cilium</keyword>
<evidence type="ECO:0000256" key="1">
    <source>
        <dbReference type="ARBA" id="ARBA00005709"/>
    </source>
</evidence>
<dbReference type="PANTHER" id="PTHR42792:SF2">
    <property type="entry name" value="FLAGELLIN"/>
    <property type="match status" value="1"/>
</dbReference>
<name>A0ABR7N293_9FIRM</name>
<reference evidence="7 8" key="1">
    <citation type="submission" date="2020-08" db="EMBL/GenBank/DDBJ databases">
        <title>Genome public.</title>
        <authorList>
            <person name="Liu C."/>
            <person name="Sun Q."/>
        </authorList>
    </citation>
    <scope>NUCLEOTIDE SEQUENCE [LARGE SCALE GENOMIC DNA]</scope>
    <source>
        <strain evidence="7 8">NSJ-37</strain>
    </source>
</reference>
<accession>A0ABR7N293</accession>
<comment type="similarity">
    <text evidence="1 4">Belongs to the bacterial flagellin family.</text>
</comment>
<dbReference type="InterPro" id="IPR001029">
    <property type="entry name" value="Flagellin_N"/>
</dbReference>
<evidence type="ECO:0000259" key="6">
    <source>
        <dbReference type="Pfam" id="PF00700"/>
    </source>
</evidence>
<dbReference type="PANTHER" id="PTHR42792">
    <property type="entry name" value="FLAGELLIN"/>
    <property type="match status" value="1"/>
</dbReference>
<dbReference type="InterPro" id="IPR042187">
    <property type="entry name" value="Flagellin_C_sub2"/>
</dbReference>
<dbReference type="EMBL" id="JACRSX010000011">
    <property type="protein sequence ID" value="MBC8562735.1"/>
    <property type="molecule type" value="Genomic_DNA"/>
</dbReference>